<feature type="transmembrane region" description="Helical" evidence="1">
    <location>
        <begin position="6"/>
        <end position="30"/>
    </location>
</feature>
<accession>A0A8H7PWR6</accession>
<keyword evidence="1" id="KW-1133">Transmembrane helix</keyword>
<dbReference type="Proteomes" id="UP000654370">
    <property type="component" value="Unassembled WGS sequence"/>
</dbReference>
<comment type="caution">
    <text evidence="2">The sequence shown here is derived from an EMBL/GenBank/DDBJ whole genome shotgun (WGS) entry which is preliminary data.</text>
</comment>
<evidence type="ECO:0000256" key="1">
    <source>
        <dbReference type="SAM" id="Phobius"/>
    </source>
</evidence>
<protein>
    <submittedName>
        <fullName evidence="2">Uncharacterized protein</fullName>
    </submittedName>
</protein>
<keyword evidence="1" id="KW-0472">Membrane</keyword>
<reference evidence="2" key="1">
    <citation type="submission" date="2020-12" db="EMBL/GenBank/DDBJ databases">
        <title>Metabolic potential, ecology and presence of endohyphal bacteria is reflected in genomic diversity of Mucoromycotina.</title>
        <authorList>
            <person name="Muszewska A."/>
            <person name="Okrasinska A."/>
            <person name="Steczkiewicz K."/>
            <person name="Drgas O."/>
            <person name="Orlowska M."/>
            <person name="Perlinska-Lenart U."/>
            <person name="Aleksandrzak-Piekarczyk T."/>
            <person name="Szatraj K."/>
            <person name="Zielenkiewicz U."/>
            <person name="Pilsyk S."/>
            <person name="Malc E."/>
            <person name="Mieczkowski P."/>
            <person name="Kruszewska J.S."/>
            <person name="Biernat P."/>
            <person name="Pawlowska J."/>
        </authorList>
    </citation>
    <scope>NUCLEOTIDE SEQUENCE</scope>
    <source>
        <strain evidence="2">WA0000067209</strain>
    </source>
</reference>
<evidence type="ECO:0000313" key="2">
    <source>
        <dbReference type="EMBL" id="KAG2182054.1"/>
    </source>
</evidence>
<dbReference type="EMBL" id="JAEPQZ010000004">
    <property type="protein sequence ID" value="KAG2182054.1"/>
    <property type="molecule type" value="Genomic_DNA"/>
</dbReference>
<organism evidence="2 3">
    <name type="scientific">Mortierella isabellina</name>
    <name type="common">Filamentous fungus</name>
    <name type="synonym">Umbelopsis isabellina</name>
    <dbReference type="NCBI Taxonomy" id="91625"/>
    <lineage>
        <taxon>Eukaryota</taxon>
        <taxon>Fungi</taxon>
        <taxon>Fungi incertae sedis</taxon>
        <taxon>Mucoromycota</taxon>
        <taxon>Mucoromycotina</taxon>
        <taxon>Umbelopsidomycetes</taxon>
        <taxon>Umbelopsidales</taxon>
        <taxon>Umbelopsidaceae</taxon>
        <taxon>Umbelopsis</taxon>
    </lineage>
</organism>
<dbReference type="OrthoDB" id="2414865at2759"/>
<sequence>MSAVPVPIIAIAIITCASVSIVAISTVVYVHIRRRRQAKPIEVESIMGVQNGSSEFAIDEGKISLASLGQPTLPVITVNTLHNDDEEQDVEYGYQEDQASLASAEITDSEETDDEDQRLSRINSEDSACFANSPQTTRQYQGLSCLPEGSLLDEEQGLGYNCCQYPLKRDWTEIDVTLPEVHMSSQESFLEAVVAISAP</sequence>
<keyword evidence="3" id="KW-1185">Reference proteome</keyword>
<gene>
    <name evidence="2" type="ORF">INT43_006980</name>
</gene>
<proteinExistence type="predicted"/>
<keyword evidence="1" id="KW-0812">Transmembrane</keyword>
<name>A0A8H7PWR6_MORIS</name>
<dbReference type="AlphaFoldDB" id="A0A8H7PWR6"/>
<evidence type="ECO:0000313" key="3">
    <source>
        <dbReference type="Proteomes" id="UP000654370"/>
    </source>
</evidence>